<organism evidence="2 3">
    <name type="scientific">Cannabis sativa</name>
    <name type="common">Hemp</name>
    <name type="synonym">Marijuana</name>
    <dbReference type="NCBI Taxonomy" id="3483"/>
    <lineage>
        <taxon>Eukaryota</taxon>
        <taxon>Viridiplantae</taxon>
        <taxon>Streptophyta</taxon>
        <taxon>Embryophyta</taxon>
        <taxon>Tracheophyta</taxon>
        <taxon>Spermatophyta</taxon>
        <taxon>Magnoliopsida</taxon>
        <taxon>eudicotyledons</taxon>
        <taxon>Gunneridae</taxon>
        <taxon>Pentapetalae</taxon>
        <taxon>rosids</taxon>
        <taxon>fabids</taxon>
        <taxon>Rosales</taxon>
        <taxon>Cannabaceae</taxon>
        <taxon>Cannabis</taxon>
    </lineage>
</organism>
<dbReference type="InterPro" id="IPR055296">
    <property type="entry name" value="SRL2-like"/>
</dbReference>
<feature type="region of interest" description="Disordered" evidence="1">
    <location>
        <begin position="561"/>
        <end position="594"/>
    </location>
</feature>
<reference evidence="2 3" key="1">
    <citation type="journal article" date="2020" name="bioRxiv">
        <title>Sequence and annotation of 42 cannabis genomes reveals extensive copy number variation in cannabinoid synthesis and pathogen resistance genes.</title>
        <authorList>
            <person name="Mckernan K.J."/>
            <person name="Helbert Y."/>
            <person name="Kane L.T."/>
            <person name="Ebling H."/>
            <person name="Zhang L."/>
            <person name="Liu B."/>
            <person name="Eaton Z."/>
            <person name="Mclaughlin S."/>
            <person name="Kingan S."/>
            <person name="Baybayan P."/>
            <person name="Concepcion G."/>
            <person name="Jordan M."/>
            <person name="Riva A."/>
            <person name="Barbazuk W."/>
            <person name="Harkins T."/>
        </authorList>
    </citation>
    <scope>NUCLEOTIDE SEQUENCE [LARGE SCALE GENOMIC DNA]</scope>
    <source>
        <strain evidence="3">cv. Jamaican Lion 4</strain>
        <tissue evidence="2">Leaf</tissue>
    </source>
</reference>
<gene>
    <name evidence="2" type="ORF">G4B88_011168</name>
</gene>
<dbReference type="SUPFAM" id="SSF48371">
    <property type="entry name" value="ARM repeat"/>
    <property type="match status" value="1"/>
</dbReference>
<proteinExistence type="predicted"/>
<evidence type="ECO:0000313" key="3">
    <source>
        <dbReference type="Proteomes" id="UP000583929"/>
    </source>
</evidence>
<dbReference type="InterPro" id="IPR016024">
    <property type="entry name" value="ARM-type_fold"/>
</dbReference>
<protein>
    <submittedName>
        <fullName evidence="2">Uncharacterized protein</fullName>
    </submittedName>
</protein>
<evidence type="ECO:0000256" key="1">
    <source>
        <dbReference type="SAM" id="MobiDB-lite"/>
    </source>
</evidence>
<comment type="caution">
    <text evidence="2">The sequence shown here is derived from an EMBL/GenBank/DDBJ whole genome shotgun (WGS) entry which is preliminary data.</text>
</comment>
<keyword evidence="3" id="KW-1185">Reference proteome</keyword>
<dbReference type="Pfam" id="PF21052">
    <property type="entry name" value="EFR3_ARM"/>
    <property type="match status" value="1"/>
</dbReference>
<dbReference type="PANTHER" id="PTHR46087">
    <property type="entry name" value="PUTATIVE, EXPRESSED-RELATED"/>
    <property type="match status" value="1"/>
</dbReference>
<dbReference type="AlphaFoldDB" id="A0A7J6E6E1"/>
<dbReference type="Proteomes" id="UP000583929">
    <property type="component" value="Unassembled WGS sequence"/>
</dbReference>
<feature type="compositionally biased region" description="Basic and acidic residues" evidence="1">
    <location>
        <begin position="561"/>
        <end position="591"/>
    </location>
</feature>
<evidence type="ECO:0000313" key="2">
    <source>
        <dbReference type="EMBL" id="KAF4354005.1"/>
    </source>
</evidence>
<dbReference type="InterPro" id="IPR049152">
    <property type="entry name" value="EFR3-like_ARM"/>
</dbReference>
<sequence>MGVISRKIFPACGSMCVCCPALRSSSRKPVKRYKKLLAEIFPKSLDGHPNERKIVKLCEYASKNSVRIPKIAKYLEERCEKELRNGHIKFLNVVAETYSKLLFLCKEQMAYFAVSLLNVVTELLDNSKQDAVQMLGCQTLTRFIYAQTDAMYTHNIEGFVQKVCVLARVKGEDHQKRCLRASSLQCLSAMVWFMAEFSHIFADFDEIVHVTLDNYELDTLDEEDNERLESQHNWVDEVVRSEGRIGAILGSDASPCSMIRPRPEKKDPSLLSREETETPKVWAQICIQRMAELSKESTTMRRILDPMFVYFDSGRHWVSQGLALLVLSDMSYFMEASGNQQLTLTYVIRHLDHKNVSHDPELKSYIIQVATGLARQIRSGTMLAEIGFVSDLCWHLRKSLQATIQLAVEQESNSNVNIMLQNSIEDCLLEIAKRIGNAQPLFDLMAITLEKLPSGTVARATIGSLIILAHTISLALVSSRSKQVFPESLLVQLLKVMLHPDLEVRVGAHQIFSILLVPSSNRPRHEVASLRSGFLYQSRRWHSNTASAFASITARLEKLRREKDGSKTEKNGNTFHDDNKEKDIVEEDFKQGRGRKNSPSFYKISSIIDRKPGSIDLNEAEPFVMRLSEDQIVHLLSAFWIQAYLSDNLPSNIESIAHSFILTLISSRLKLNEAFISYKNPTDNLVVNFFQLLLSLRKMSLDPNNGAAGLNPFSFNCEEIRISNDIFLFLIFSWGEPGMLTPAGQRSVLVLSMSMLMFAAKIYHIPELNDFLKSLIPYDLEAEDVLKQLQEPFTPDDTFSFGPQSALDLDHDQMASHSKESLSFDGDFPTNSLVEDDATSELSVADLSRFIPRVPSTSSGSHIISIGQLLESALEVAGHVAGSSVSTSPLPYNAMASQCEALGTGTRKKLSNWLAHENYHGKAAEKSFPAFPFNNSRRTLHQITSECEGESSAPGQGAAFPQDPWLSMRLPPASPFDNFLKAAGC</sequence>
<name>A0A7J6E6E1_CANSA</name>
<dbReference type="EMBL" id="JAATIQ010000488">
    <property type="protein sequence ID" value="KAF4354005.1"/>
    <property type="molecule type" value="Genomic_DNA"/>
</dbReference>
<accession>A0A7J6E6E1</accession>
<dbReference type="PANTHER" id="PTHR46087:SF11">
    <property type="entry name" value="PROTEIN SEMI-ROLLED LEAF 2"/>
    <property type="match status" value="1"/>
</dbReference>